<keyword evidence="10 11" id="KW-0472">Membrane</keyword>
<gene>
    <name evidence="13" type="ORF">A9179_19715</name>
</gene>
<evidence type="ECO:0000256" key="5">
    <source>
        <dbReference type="ARBA" id="ARBA00022723"/>
    </source>
</evidence>
<keyword evidence="14" id="KW-1185">Reference proteome</keyword>
<organism evidence="13 14">
    <name type="scientific">Aquipseudomonas alcaligenes</name>
    <name type="common">Pseudomonas alcaligenes</name>
    <dbReference type="NCBI Taxonomy" id="43263"/>
    <lineage>
        <taxon>Bacteria</taxon>
        <taxon>Pseudomonadati</taxon>
        <taxon>Pseudomonadota</taxon>
        <taxon>Gammaproteobacteria</taxon>
        <taxon>Pseudomonadales</taxon>
        <taxon>Pseudomonadaceae</taxon>
        <taxon>Aquipseudomonas</taxon>
    </lineage>
</organism>
<evidence type="ECO:0000256" key="10">
    <source>
        <dbReference type="ARBA" id="ARBA00023136"/>
    </source>
</evidence>
<keyword evidence="2" id="KW-1003">Cell membrane</keyword>
<dbReference type="Proteomes" id="UP000744555">
    <property type="component" value="Unassembled WGS sequence"/>
</dbReference>
<comment type="caution">
    <text evidence="13">The sequence shown here is derived from an EMBL/GenBank/DDBJ whole genome shotgun (WGS) entry which is preliminary data.</text>
</comment>
<keyword evidence="9" id="KW-0482">Metalloprotease</keyword>
<evidence type="ECO:0000256" key="7">
    <source>
        <dbReference type="ARBA" id="ARBA00022833"/>
    </source>
</evidence>
<feature type="transmembrane region" description="Helical" evidence="11">
    <location>
        <begin position="226"/>
        <end position="247"/>
    </location>
</feature>
<evidence type="ECO:0000256" key="9">
    <source>
        <dbReference type="ARBA" id="ARBA00023049"/>
    </source>
</evidence>
<feature type="transmembrane region" description="Helical" evidence="11">
    <location>
        <begin position="60"/>
        <end position="78"/>
    </location>
</feature>
<dbReference type="CDD" id="cd07340">
    <property type="entry name" value="M48B_Htpx_like"/>
    <property type="match status" value="1"/>
</dbReference>
<evidence type="ECO:0000256" key="6">
    <source>
        <dbReference type="ARBA" id="ARBA00022801"/>
    </source>
</evidence>
<keyword evidence="3" id="KW-0645">Protease</keyword>
<evidence type="ECO:0000256" key="3">
    <source>
        <dbReference type="ARBA" id="ARBA00022670"/>
    </source>
</evidence>
<evidence type="ECO:0000256" key="2">
    <source>
        <dbReference type="ARBA" id="ARBA00022475"/>
    </source>
</evidence>
<evidence type="ECO:0000256" key="8">
    <source>
        <dbReference type="ARBA" id="ARBA00022989"/>
    </source>
</evidence>
<proteinExistence type="predicted"/>
<evidence type="ECO:0000313" key="13">
    <source>
        <dbReference type="EMBL" id="MBC9252498.1"/>
    </source>
</evidence>
<feature type="transmembrane region" description="Helical" evidence="11">
    <location>
        <begin position="188"/>
        <end position="206"/>
    </location>
</feature>
<evidence type="ECO:0000313" key="14">
    <source>
        <dbReference type="Proteomes" id="UP000744555"/>
    </source>
</evidence>
<feature type="transmembrane region" description="Helical" evidence="11">
    <location>
        <begin position="17"/>
        <end position="40"/>
    </location>
</feature>
<name>A0ABR7S7S5_AQUAC</name>
<reference evidence="13 14" key="1">
    <citation type="submission" date="2016-06" db="EMBL/GenBank/DDBJ databases">
        <authorList>
            <person name="Ramos C."/>
            <person name="Pintado A."/>
            <person name="Crespo-Gomez J.I."/>
        </authorList>
    </citation>
    <scope>NUCLEOTIDE SEQUENCE [LARGE SCALE GENOMIC DNA]</scope>
    <source>
        <strain evidence="13 14">AVO110</strain>
    </source>
</reference>
<comment type="cofactor">
    <cofactor evidence="1">
        <name>Zn(2+)</name>
        <dbReference type="ChEBI" id="CHEBI:29105"/>
    </cofactor>
</comment>
<dbReference type="InterPro" id="IPR050083">
    <property type="entry name" value="HtpX_protease"/>
</dbReference>
<dbReference type="InterPro" id="IPR001915">
    <property type="entry name" value="Peptidase_M48"/>
</dbReference>
<dbReference type="PANTHER" id="PTHR43221:SF2">
    <property type="entry name" value="PROTEASE HTPX HOMOLOG"/>
    <property type="match status" value="1"/>
</dbReference>
<protein>
    <submittedName>
        <fullName evidence="13">Peptidase M48 Ste24p</fullName>
    </submittedName>
</protein>
<evidence type="ECO:0000256" key="4">
    <source>
        <dbReference type="ARBA" id="ARBA00022692"/>
    </source>
</evidence>
<keyword evidence="4 11" id="KW-0812">Transmembrane</keyword>
<dbReference type="RefSeq" id="WP_187807953.1">
    <property type="nucleotide sequence ID" value="NZ_LZEU01000001.1"/>
</dbReference>
<evidence type="ECO:0000259" key="12">
    <source>
        <dbReference type="Pfam" id="PF01435"/>
    </source>
</evidence>
<accession>A0ABR7S7S5</accession>
<keyword evidence="8 11" id="KW-1133">Transmembrane helix</keyword>
<keyword evidence="6" id="KW-0378">Hydrolase</keyword>
<keyword evidence="7" id="KW-0862">Zinc</keyword>
<evidence type="ECO:0000256" key="11">
    <source>
        <dbReference type="SAM" id="Phobius"/>
    </source>
</evidence>
<feature type="domain" description="Peptidase M48" evidence="12">
    <location>
        <begin position="109"/>
        <end position="328"/>
    </location>
</feature>
<evidence type="ECO:0000256" key="1">
    <source>
        <dbReference type="ARBA" id="ARBA00001947"/>
    </source>
</evidence>
<dbReference type="Pfam" id="PF01435">
    <property type="entry name" value="Peptidase_M48"/>
    <property type="match status" value="1"/>
</dbReference>
<dbReference type="PANTHER" id="PTHR43221">
    <property type="entry name" value="PROTEASE HTPX"/>
    <property type="match status" value="1"/>
</dbReference>
<keyword evidence="5" id="KW-0479">Metal-binding</keyword>
<dbReference type="EMBL" id="LZEU01000001">
    <property type="protein sequence ID" value="MBC9252498.1"/>
    <property type="molecule type" value="Genomic_DNA"/>
</dbReference>
<sequence length="643" mass="68769">MNFFEQQDRAQRNTGRLVLLMALAVTSLIAITSLVLSLLWRFMGDNYHSGYRPVGIDWGLVGDVALVVIGVVLLGSLYKSLQMSGGGKAVVERLGGRLINLEPQGIGEQRLLNVVEEMAIASGIPVPPVYVLEDEGINAFAAGLTPQNAVIGITRGAIELLSRDELQGVIAHEFSHIFHGDMRLNTRLVSILHGILLLGLIGGFILRNLGSARSSRSDRNNSMALIIAVGVTLWVLGYAGTFFGNLIKAAVSRQREFLADASAVQFTRNPDGIGGALKKIGGHASGSQLDAAHAAEFSHMYFGAGISQALDGMMATHPPLEERIRRIEPGWDGQFPAVELAEPEEDEADEGEDERQEKWQRVLGGVAVATQYGQAAAEQSIAAIGQPQQAHLAQARQTLHSLPPALKSAAHSTLGAQAVVYGLLLSRDSAVQEQQFALLRPELEPSLLGVLGVLRDGLLSLDQGLRLPLLELALPALKQLAKAEFMAFKANLVRLIKADERVELLEWTLLRIVERHVEGPRASGGKLHLAELVDETGILLSALAHAGHADAAQAAAAFAEAGSDLPFASLSLRTAAEVPLKALNAALDRLSLLQPLQKPQLLKAMARCVGHDGQITATEAELMRAVAETLDCPMPPLLRGTDA</sequence>
<dbReference type="Gene3D" id="3.30.2010.10">
    <property type="entry name" value="Metalloproteases ('zincins'), catalytic domain"/>
    <property type="match status" value="1"/>
</dbReference>